<feature type="region of interest" description="Disordered" evidence="1">
    <location>
        <begin position="48"/>
        <end position="93"/>
    </location>
</feature>
<dbReference type="AlphaFoldDB" id="A0A8G0P4Q9"/>
<dbReference type="KEGG" id="fdv:JJC05_10990"/>
<proteinExistence type="predicted"/>
<organism evidence="2">
    <name type="scientific">Flavobacterium columnare</name>
    <dbReference type="NCBI Taxonomy" id="996"/>
    <lineage>
        <taxon>Bacteria</taxon>
        <taxon>Pseudomonadati</taxon>
        <taxon>Bacteroidota</taxon>
        <taxon>Flavobacteriia</taxon>
        <taxon>Flavobacteriales</taxon>
        <taxon>Flavobacteriaceae</taxon>
        <taxon>Flavobacterium</taxon>
    </lineage>
</organism>
<protein>
    <submittedName>
        <fullName evidence="2">Uncharacterized protein</fullName>
    </submittedName>
</protein>
<accession>A0A8G0P4Q9</accession>
<dbReference type="Proteomes" id="UP000824721">
    <property type="component" value="Chromosome"/>
</dbReference>
<reference evidence="2" key="1">
    <citation type="submission" date="2020-12" db="EMBL/GenBank/DDBJ databases">
        <title>Genome sequencing of genetic groups of Flavobacterium columnare.</title>
        <authorList>
            <person name="Waldbieser G.C."/>
            <person name="Griffin M.J."/>
            <person name="LaFrentz B.R."/>
        </authorList>
    </citation>
    <scope>NUCLEOTIDE SEQUENCE</scope>
    <source>
        <strain evidence="2">90-106</strain>
    </source>
</reference>
<sequence>MTTSVGMNKTNSVGANQTETIGTMKNTTVAMDMMTMVTGKLTEIIEGDVHSETKSGKTSVSSGKGMDLISTKNLNKHSDQEVQINSTEKSKQH</sequence>
<name>A0A8G0P4Q9_9FLAO</name>
<gene>
    <name evidence="2" type="ORF">JJC05_10990</name>
</gene>
<dbReference type="SUPFAM" id="SSF69349">
    <property type="entry name" value="Phage fibre proteins"/>
    <property type="match status" value="1"/>
</dbReference>
<dbReference type="EMBL" id="CP067378">
    <property type="protein sequence ID" value="QYS88276.1"/>
    <property type="molecule type" value="Genomic_DNA"/>
</dbReference>
<feature type="compositionally biased region" description="Low complexity" evidence="1">
    <location>
        <begin position="56"/>
        <end position="65"/>
    </location>
</feature>
<evidence type="ECO:0000313" key="2">
    <source>
        <dbReference type="EMBL" id="QYS88276.1"/>
    </source>
</evidence>
<evidence type="ECO:0000256" key="1">
    <source>
        <dbReference type="SAM" id="MobiDB-lite"/>
    </source>
</evidence>